<evidence type="ECO:0000256" key="6">
    <source>
        <dbReference type="SAM" id="MobiDB-lite"/>
    </source>
</evidence>
<dbReference type="GO" id="GO:0005813">
    <property type="term" value="C:centrosome"/>
    <property type="evidence" value="ECO:0007669"/>
    <property type="project" value="UniProtKB-SubCell"/>
</dbReference>
<accession>A0A3M7PQM5</accession>
<dbReference type="PANTHER" id="PTHR44981">
    <property type="entry name" value="PERICENTRIN-LIKE PROTEIN, ISOFORM F"/>
    <property type="match status" value="1"/>
</dbReference>
<protein>
    <submittedName>
        <fullName evidence="7">A-kinase anchor 9-like</fullName>
    </submittedName>
</protein>
<feature type="region of interest" description="Disordered" evidence="6">
    <location>
        <begin position="93"/>
        <end position="136"/>
    </location>
</feature>
<evidence type="ECO:0000256" key="4">
    <source>
        <dbReference type="ARBA" id="ARBA00023212"/>
    </source>
</evidence>
<keyword evidence="4" id="KW-0206">Cytoskeleton</keyword>
<evidence type="ECO:0000256" key="1">
    <source>
        <dbReference type="ARBA" id="ARBA00004300"/>
    </source>
</evidence>
<dbReference type="EMBL" id="REGN01009371">
    <property type="protein sequence ID" value="RNA01314.1"/>
    <property type="molecule type" value="Genomic_DNA"/>
</dbReference>
<feature type="coiled-coil region" evidence="5">
    <location>
        <begin position="336"/>
        <end position="420"/>
    </location>
</feature>
<feature type="coiled-coil region" evidence="5">
    <location>
        <begin position="196"/>
        <end position="290"/>
    </location>
</feature>
<proteinExistence type="predicted"/>
<evidence type="ECO:0000313" key="7">
    <source>
        <dbReference type="EMBL" id="RNA01314.1"/>
    </source>
</evidence>
<dbReference type="GO" id="GO:0007165">
    <property type="term" value="P:signal transduction"/>
    <property type="evidence" value="ECO:0007669"/>
    <property type="project" value="InterPro"/>
</dbReference>
<feature type="coiled-coil region" evidence="5">
    <location>
        <begin position="1"/>
        <end position="60"/>
    </location>
</feature>
<keyword evidence="3 5" id="KW-0175">Coiled coil</keyword>
<keyword evidence="7" id="KW-0808">Transferase</keyword>
<dbReference type="InterPro" id="IPR028745">
    <property type="entry name" value="AKAP9/Pericentrin"/>
</dbReference>
<comment type="caution">
    <text evidence="7">The sequence shown here is derived from an EMBL/GenBank/DDBJ whole genome shotgun (WGS) entry which is preliminary data.</text>
</comment>
<organism evidence="7 8">
    <name type="scientific">Brachionus plicatilis</name>
    <name type="common">Marine rotifer</name>
    <name type="synonym">Brachionus muelleri</name>
    <dbReference type="NCBI Taxonomy" id="10195"/>
    <lineage>
        <taxon>Eukaryota</taxon>
        <taxon>Metazoa</taxon>
        <taxon>Spiralia</taxon>
        <taxon>Gnathifera</taxon>
        <taxon>Rotifera</taxon>
        <taxon>Eurotatoria</taxon>
        <taxon>Monogononta</taxon>
        <taxon>Pseudotrocha</taxon>
        <taxon>Ploima</taxon>
        <taxon>Brachionidae</taxon>
        <taxon>Brachionus</taxon>
    </lineage>
</organism>
<reference evidence="7 8" key="1">
    <citation type="journal article" date="2018" name="Sci. Rep.">
        <title>Genomic signatures of local adaptation to the degree of environmental predictability in rotifers.</title>
        <authorList>
            <person name="Franch-Gras L."/>
            <person name="Hahn C."/>
            <person name="Garcia-Roger E.M."/>
            <person name="Carmona M.J."/>
            <person name="Serra M."/>
            <person name="Gomez A."/>
        </authorList>
    </citation>
    <scope>NUCLEOTIDE SEQUENCE [LARGE SCALE GENOMIC DNA]</scope>
    <source>
        <strain evidence="7">HYR1</strain>
    </source>
</reference>
<keyword evidence="8" id="KW-1185">Reference proteome</keyword>
<evidence type="ECO:0000256" key="2">
    <source>
        <dbReference type="ARBA" id="ARBA00022490"/>
    </source>
</evidence>
<keyword evidence="7" id="KW-0418">Kinase</keyword>
<gene>
    <name evidence="7" type="ORF">BpHYR1_020597</name>
</gene>
<dbReference type="OrthoDB" id="6161412at2759"/>
<comment type="subcellular location">
    <subcellularLocation>
        <location evidence="1">Cytoplasm</location>
        <location evidence="1">Cytoskeleton</location>
        <location evidence="1">Microtubule organizing center</location>
        <location evidence="1">Centrosome</location>
    </subcellularLocation>
</comment>
<feature type="compositionally biased region" description="Polar residues" evidence="6">
    <location>
        <begin position="93"/>
        <end position="127"/>
    </location>
</feature>
<dbReference type="PANTHER" id="PTHR44981:SF2">
    <property type="entry name" value="PERICENTRIN-LIKE PROTEIN, ISOFORM F"/>
    <property type="match status" value="1"/>
</dbReference>
<name>A0A3M7PQM5_BRAPC</name>
<dbReference type="Proteomes" id="UP000276133">
    <property type="component" value="Unassembled WGS sequence"/>
</dbReference>
<keyword evidence="2" id="KW-0963">Cytoplasm</keyword>
<dbReference type="GO" id="GO:0060090">
    <property type="term" value="F:molecular adaptor activity"/>
    <property type="evidence" value="ECO:0007669"/>
    <property type="project" value="InterPro"/>
</dbReference>
<sequence>MNKLEIKNKNLQGTLEALYAKDDKYMASYRRENEERNNYIKLLQSDVQQISDEKNTLTTNNQNLLSLLSKSILISVSLDEHIAKRLNKISQNQNADFNSGTDSPKSSNHLSSTESGLHRSSGSSEIGSNEDISEEGLDTSQRIYETLANSDLTDETLIDANLKVQSSIDKVLDKLEETSKQLTESHSLQIQLAYRFEENQKMLDDYKNRCQNMESDYDERINEMQTRINNLEGLVSAYELEIRQKKTTIVNLEQNLVDTKQELANAKHVIENEKTELSNMELIRKDLEAQRSLYVNNLQDSDIKDLALPINNKLILNNSYLLDEKHELEYKLNKTSEISQQQIKDLEETVENFNEEIRNIKEKYEEQLDELKRQISAMDSQIRSNKSFIDQQMAEREQEREDYESKINELKIILNRKSTQVFDEEDNNLKEYSKNLEIKLK</sequence>
<evidence type="ECO:0000256" key="5">
    <source>
        <dbReference type="SAM" id="Coils"/>
    </source>
</evidence>
<dbReference type="AlphaFoldDB" id="A0A3M7PQM5"/>
<evidence type="ECO:0000313" key="8">
    <source>
        <dbReference type="Proteomes" id="UP000276133"/>
    </source>
</evidence>
<dbReference type="GO" id="GO:0016301">
    <property type="term" value="F:kinase activity"/>
    <property type="evidence" value="ECO:0007669"/>
    <property type="project" value="UniProtKB-KW"/>
</dbReference>
<evidence type="ECO:0000256" key="3">
    <source>
        <dbReference type="ARBA" id="ARBA00023054"/>
    </source>
</evidence>